<name>A0A4U0X9H0_9PEZI</name>
<feature type="region of interest" description="Disordered" evidence="1">
    <location>
        <begin position="514"/>
        <end position="553"/>
    </location>
</feature>
<dbReference type="Proteomes" id="UP000309340">
    <property type="component" value="Unassembled WGS sequence"/>
</dbReference>
<dbReference type="InterPro" id="IPR013948">
    <property type="entry name" value="DNA_replication_reg_Sld3_C"/>
</dbReference>
<feature type="region of interest" description="Disordered" evidence="1">
    <location>
        <begin position="1"/>
        <end position="49"/>
    </location>
</feature>
<dbReference type="PANTHER" id="PTHR28067:SF1">
    <property type="entry name" value="DNA REPLICATION REGULATOR SLD3"/>
    <property type="match status" value="1"/>
</dbReference>
<reference evidence="3 4" key="1">
    <citation type="submission" date="2017-03" db="EMBL/GenBank/DDBJ databases">
        <title>Genomes of endolithic fungi from Antarctica.</title>
        <authorList>
            <person name="Coleine C."/>
            <person name="Masonjones S."/>
            <person name="Stajich J.E."/>
        </authorList>
    </citation>
    <scope>NUCLEOTIDE SEQUENCE [LARGE SCALE GENOMIC DNA]</scope>
    <source>
        <strain evidence="3 4">CCFEE 5184</strain>
    </source>
</reference>
<feature type="region of interest" description="Disordered" evidence="1">
    <location>
        <begin position="706"/>
        <end position="785"/>
    </location>
</feature>
<dbReference type="EMBL" id="NAJQ01000326">
    <property type="protein sequence ID" value="TKA72028.1"/>
    <property type="molecule type" value="Genomic_DNA"/>
</dbReference>
<feature type="domain" description="DNA replication regulator Sld3 C-terminal" evidence="2">
    <location>
        <begin position="241"/>
        <end position="789"/>
    </location>
</feature>
<feature type="region of interest" description="Disordered" evidence="1">
    <location>
        <begin position="560"/>
        <end position="579"/>
    </location>
</feature>
<dbReference type="STRING" id="329884.A0A4U0X9H0"/>
<dbReference type="AlphaFoldDB" id="A0A4U0X9H0"/>
<feature type="compositionally biased region" description="Basic and acidic residues" evidence="1">
    <location>
        <begin position="15"/>
        <end position="42"/>
    </location>
</feature>
<evidence type="ECO:0000256" key="1">
    <source>
        <dbReference type="SAM" id="MobiDB-lite"/>
    </source>
</evidence>
<evidence type="ECO:0000313" key="3">
    <source>
        <dbReference type="EMBL" id="TKA72028.1"/>
    </source>
</evidence>
<sequence length="879" mass="96154">MSLIHNAFIPPPHPPESEKQAETDTRKRKRDGTESIELDRRPFTIRPEPSEPFATPRVFTPICVLSRARLPLACLDTSSGSIRCFSANIRVLEAPEGVEDVPSVLIAEDEKERRLYAIERAQGRTYALCRLGPWVEKEDLKRAAGVVLLQDEVRPKRQALRGVENEQPWWSRAAVEKPVSFPNSCDDSQLLELAVTDTALVQTTGAVQGGLQRAVNLPGSETHGDTVLPDLPLTGPLSAVDVLQELAKQYEDALYLSRTSLAYFTKGPLSRVRAAFSASADSGLQATELTAFIREAILTASVLDKKYKDVVGGVVKELLPIGLETPEQTVKPKKKRKWKAKRDKSGLFSDEREYVEKWWRSQDADGAGITASAETVNVALKRRLPRIRSRETYLQVILVLEALALEAAMPSQPDTSALEPSLAADSQIHETQLDDLQAPKETKKQKSKKPQDLPALLDVFLERLCIWHSLDFHSPAKKVGDENGDNSDELKSFCIEVIIPFYMSRCPHHAAIVNKKLGGPSAPTPVKRKATSSRRPGEPATRHAPEQRLRKPLSRVATETLAQTQTKHPPSLHRSATDSDLLQQQLKRETSEAPSPLSSIPATVGTARQPPQPRKRTSLMHSMSFNRREVDFSAMLQANEARMRKKADVDQKLQDAISTLKKPNRALAVKEMAENADLSFAKATAKGRTIAAKAKMGMVTAVHVAATPRNGRTDKATPAGQRAGFTSAERGRSSETSCIPSSSARILAPPPTHGVNEPPTSTFAVPQSGHRPRYSAPAHATNIEDTPSRGFAKYMPQGLAHQPGTTSASPIAARHALQILQTPVKPVRSLSLVPSVTEALVVASPNAVTTSACLPTAKGGEESMYDALGWEEEDYEPLV</sequence>
<feature type="compositionally biased region" description="Polar residues" evidence="1">
    <location>
        <begin position="592"/>
        <end position="601"/>
    </location>
</feature>
<dbReference type="PANTHER" id="PTHR28067">
    <property type="entry name" value="DNA REPLICATION REGULATOR SLD3"/>
    <property type="match status" value="1"/>
</dbReference>
<comment type="caution">
    <text evidence="3">The sequence shown here is derived from an EMBL/GenBank/DDBJ whole genome shotgun (WGS) entry which is preliminary data.</text>
</comment>
<dbReference type="Gene3D" id="1.20.58.2130">
    <property type="match status" value="1"/>
</dbReference>
<dbReference type="GO" id="GO:0031261">
    <property type="term" value="C:DNA replication preinitiation complex"/>
    <property type="evidence" value="ECO:0007669"/>
    <property type="project" value="TreeGrafter"/>
</dbReference>
<gene>
    <name evidence="3" type="ORF">B0A55_05733</name>
</gene>
<dbReference type="OrthoDB" id="5395343at2759"/>
<dbReference type="InterPro" id="IPR042511">
    <property type="entry name" value="Sld3"/>
</dbReference>
<accession>A0A4U0X9H0</accession>
<evidence type="ECO:0000259" key="2">
    <source>
        <dbReference type="Pfam" id="PF08639"/>
    </source>
</evidence>
<protein>
    <recommendedName>
        <fullName evidence="2">DNA replication regulator Sld3 C-terminal domain-containing protein</fullName>
    </recommendedName>
</protein>
<feature type="compositionally biased region" description="Basic and acidic residues" evidence="1">
    <location>
        <begin position="535"/>
        <end position="549"/>
    </location>
</feature>
<feature type="compositionally biased region" description="Polar residues" evidence="1">
    <location>
        <begin position="734"/>
        <end position="744"/>
    </location>
</feature>
<dbReference type="Pfam" id="PF08639">
    <property type="entry name" value="Sld3_STD"/>
    <property type="match status" value="1"/>
</dbReference>
<keyword evidence="4" id="KW-1185">Reference proteome</keyword>
<proteinExistence type="predicted"/>
<feature type="region of interest" description="Disordered" evidence="1">
    <location>
        <begin position="585"/>
        <end position="618"/>
    </location>
</feature>
<organism evidence="3 4">
    <name type="scientific">Friedmanniomyces simplex</name>
    <dbReference type="NCBI Taxonomy" id="329884"/>
    <lineage>
        <taxon>Eukaryota</taxon>
        <taxon>Fungi</taxon>
        <taxon>Dikarya</taxon>
        <taxon>Ascomycota</taxon>
        <taxon>Pezizomycotina</taxon>
        <taxon>Dothideomycetes</taxon>
        <taxon>Dothideomycetidae</taxon>
        <taxon>Mycosphaerellales</taxon>
        <taxon>Teratosphaeriaceae</taxon>
        <taxon>Friedmanniomyces</taxon>
    </lineage>
</organism>
<evidence type="ECO:0000313" key="4">
    <source>
        <dbReference type="Proteomes" id="UP000309340"/>
    </source>
</evidence>
<dbReference type="GO" id="GO:0006270">
    <property type="term" value="P:DNA replication initiation"/>
    <property type="evidence" value="ECO:0007669"/>
    <property type="project" value="InterPro"/>
</dbReference>